<accession>A0A1L5FCB7</accession>
<name>A0A1L5FCB7_CLOKL</name>
<reference evidence="10 11" key="1">
    <citation type="submission" date="2016-12" db="EMBL/GenBank/DDBJ databases">
        <title>Complete genome sequence of Clostridium kluyveri JZZ isolated from the pit mud of a Chinese flavor liquor-making factory.</title>
        <authorList>
            <person name="Wang Y."/>
        </authorList>
    </citation>
    <scope>NUCLEOTIDE SEQUENCE [LARGE SCALE GENOMIC DNA]</scope>
    <source>
        <strain evidence="10 11">JZZ</strain>
    </source>
</reference>
<evidence type="ECO:0000256" key="4">
    <source>
        <dbReference type="PIRSR" id="PIRSR000149-2"/>
    </source>
</evidence>
<dbReference type="PROSITE" id="PS00071">
    <property type="entry name" value="GAPDH"/>
    <property type="match status" value="1"/>
</dbReference>
<dbReference type="CDD" id="cd05214">
    <property type="entry name" value="GAPDH_I_N"/>
    <property type="match status" value="1"/>
</dbReference>
<feature type="domain" description="Glyceraldehyde 3-phosphate dehydrogenase NAD(P) binding" evidence="9">
    <location>
        <begin position="2"/>
        <end position="153"/>
    </location>
</feature>
<dbReference type="GO" id="GO:0006006">
    <property type="term" value="P:glucose metabolic process"/>
    <property type="evidence" value="ECO:0007669"/>
    <property type="project" value="InterPro"/>
</dbReference>
<dbReference type="InterPro" id="IPR036291">
    <property type="entry name" value="NAD(P)-bd_dom_sf"/>
</dbReference>
<dbReference type="InterPro" id="IPR006424">
    <property type="entry name" value="Glyceraldehyde-3-P_DH_1"/>
</dbReference>
<dbReference type="Pfam" id="PF00044">
    <property type="entry name" value="Gp_dh_N"/>
    <property type="match status" value="1"/>
</dbReference>
<protein>
    <recommendedName>
        <fullName evidence="8">Glyceraldehyde-3-phosphate dehydrogenase</fullName>
        <ecNumber evidence="8">1.2.1.-</ecNumber>
    </recommendedName>
</protein>
<dbReference type="OrthoDB" id="9803304at2"/>
<dbReference type="InterPro" id="IPR020829">
    <property type="entry name" value="GlycerAld_3-P_DH_cat"/>
</dbReference>
<dbReference type="Gene3D" id="3.40.50.720">
    <property type="entry name" value="NAD(P)-binding Rossmann-like Domain"/>
    <property type="match status" value="1"/>
</dbReference>
<dbReference type="Pfam" id="PF02800">
    <property type="entry name" value="Gp_dh_C"/>
    <property type="match status" value="1"/>
</dbReference>
<dbReference type="InterPro" id="IPR020828">
    <property type="entry name" value="GlycerAld_3-P_DH_NAD(P)-bd"/>
</dbReference>
<feature type="binding site" evidence="4">
    <location>
        <position position="234"/>
    </location>
    <ligand>
        <name>D-glyceraldehyde 3-phosphate</name>
        <dbReference type="ChEBI" id="CHEBI:59776"/>
    </ligand>
</feature>
<feature type="binding site" evidence="4">
    <location>
        <begin position="211"/>
        <end position="212"/>
    </location>
    <ligand>
        <name>D-glyceraldehyde 3-phosphate</name>
        <dbReference type="ChEBI" id="CHEBI:59776"/>
    </ligand>
</feature>
<feature type="active site" description="Nucleophile" evidence="3">
    <location>
        <position position="153"/>
    </location>
</feature>
<dbReference type="NCBIfam" id="TIGR01534">
    <property type="entry name" value="GAPDH-I"/>
    <property type="match status" value="1"/>
</dbReference>
<keyword evidence="5" id="KW-0547">Nucleotide-binding</keyword>
<comment type="similarity">
    <text evidence="1 7">Belongs to the glyceraldehyde-3-phosphate dehydrogenase family.</text>
</comment>
<evidence type="ECO:0000313" key="11">
    <source>
        <dbReference type="Proteomes" id="UP000184604"/>
    </source>
</evidence>
<evidence type="ECO:0000256" key="1">
    <source>
        <dbReference type="ARBA" id="ARBA00007406"/>
    </source>
</evidence>
<dbReference type="FunFam" id="3.30.360.10:FF:000002">
    <property type="entry name" value="Glyceraldehyde-3-phosphate dehydrogenase"/>
    <property type="match status" value="1"/>
</dbReference>
<feature type="binding site" evidence="4">
    <location>
        <position position="183"/>
    </location>
    <ligand>
        <name>D-glyceraldehyde 3-phosphate</name>
        <dbReference type="ChEBI" id="CHEBI:59776"/>
    </ligand>
</feature>
<feature type="binding site" evidence="5">
    <location>
        <position position="316"/>
    </location>
    <ligand>
        <name>NAD(+)</name>
        <dbReference type="ChEBI" id="CHEBI:57540"/>
    </ligand>
</feature>
<dbReference type="GO" id="GO:0016620">
    <property type="term" value="F:oxidoreductase activity, acting on the aldehyde or oxo group of donors, NAD or NADP as acceptor"/>
    <property type="evidence" value="ECO:0007669"/>
    <property type="project" value="InterPro"/>
</dbReference>
<keyword evidence="5" id="KW-0520">NAD</keyword>
<dbReference type="RefSeq" id="WP_073540225.1">
    <property type="nucleotide sequence ID" value="NZ_CP018335.1"/>
</dbReference>
<feature type="binding site" evidence="5">
    <location>
        <position position="35"/>
    </location>
    <ligand>
        <name>NAD(+)</name>
        <dbReference type="ChEBI" id="CHEBI:57540"/>
    </ligand>
</feature>
<feature type="binding site" evidence="5">
    <location>
        <position position="79"/>
    </location>
    <ligand>
        <name>NAD(+)</name>
        <dbReference type="ChEBI" id="CHEBI:57540"/>
    </ligand>
</feature>
<evidence type="ECO:0000256" key="6">
    <source>
        <dbReference type="PIRSR" id="PIRSR000149-4"/>
    </source>
</evidence>
<dbReference type="SMART" id="SM00846">
    <property type="entry name" value="Gp_dh_N"/>
    <property type="match status" value="1"/>
</dbReference>
<dbReference type="PANTHER" id="PTHR43148">
    <property type="entry name" value="GLYCERALDEHYDE-3-PHOSPHATE DEHYDROGENASE 2"/>
    <property type="match status" value="1"/>
</dbReference>
<dbReference type="FunFam" id="3.40.50.720:FF:000001">
    <property type="entry name" value="Glyceraldehyde-3-phosphate dehydrogenase"/>
    <property type="match status" value="1"/>
</dbReference>
<feature type="binding site" evidence="5">
    <location>
        <begin position="11"/>
        <end position="12"/>
    </location>
    <ligand>
        <name>NAD(+)</name>
        <dbReference type="ChEBI" id="CHEBI:57540"/>
    </ligand>
</feature>
<organism evidence="10 11">
    <name type="scientific">Clostridium kluyveri</name>
    <dbReference type="NCBI Taxonomy" id="1534"/>
    <lineage>
        <taxon>Bacteria</taxon>
        <taxon>Bacillati</taxon>
        <taxon>Bacillota</taxon>
        <taxon>Clostridia</taxon>
        <taxon>Eubacteriales</taxon>
        <taxon>Clostridiaceae</taxon>
        <taxon>Clostridium</taxon>
    </lineage>
</organism>
<dbReference type="Gene3D" id="3.30.360.10">
    <property type="entry name" value="Dihydrodipicolinate Reductase, domain 2"/>
    <property type="match status" value="1"/>
</dbReference>
<dbReference type="Proteomes" id="UP000184604">
    <property type="component" value="Chromosome"/>
</dbReference>
<dbReference type="SUPFAM" id="SSF55347">
    <property type="entry name" value="Glyceraldehyde-3-phosphate dehydrogenase-like, C-terminal domain"/>
    <property type="match status" value="1"/>
</dbReference>
<dbReference type="GO" id="GO:0051287">
    <property type="term" value="F:NAD binding"/>
    <property type="evidence" value="ECO:0007669"/>
    <property type="project" value="InterPro"/>
</dbReference>
<evidence type="ECO:0000256" key="5">
    <source>
        <dbReference type="PIRSR" id="PIRSR000149-3"/>
    </source>
</evidence>
<evidence type="ECO:0000256" key="2">
    <source>
        <dbReference type="ARBA" id="ARBA00023002"/>
    </source>
</evidence>
<dbReference type="GO" id="GO:0050661">
    <property type="term" value="F:NADP binding"/>
    <property type="evidence" value="ECO:0007669"/>
    <property type="project" value="InterPro"/>
</dbReference>
<evidence type="ECO:0000259" key="9">
    <source>
        <dbReference type="SMART" id="SM00846"/>
    </source>
</evidence>
<dbReference type="PIRSF" id="PIRSF000149">
    <property type="entry name" value="GAP_DH"/>
    <property type="match status" value="1"/>
</dbReference>
<dbReference type="InterPro" id="IPR020831">
    <property type="entry name" value="GlycerAld/Erythrose_P_DH"/>
</dbReference>
<dbReference type="EC" id="1.2.1.-" evidence="8"/>
<feature type="binding site" evidence="4">
    <location>
        <begin position="152"/>
        <end position="154"/>
    </location>
    <ligand>
        <name>D-glyceraldehyde 3-phosphate</name>
        <dbReference type="ChEBI" id="CHEBI:59776"/>
    </ligand>
</feature>
<sequence>MTKVGINGFGRIGRNVFKALVKNYDDNLEVVGINDLTDANTLAHLLKYDSLYGKFQGSLEAKEDSIIVNGKNVKIFAERDPKNIDWSSLGVEIVIECTGLFTDAAKASAHMGGQVKKILISAPAKNEDITIVMGVNEESYDSSKHNIISNASCTTNCLAPFAKVLHREFGIVKGLITTVHSYTGDQRLLDAPHKDMRRARAAIESMVPTTTGAARAVALVLPELKGKLNGFSLRVPTPTVSCTDLVAELSKDITADEVNKAFKKAAETDMKGILGYSEEPLVSIDYRGDDRSCIIDALSTMAIGGNMIKVIAWYDNEFGYSNRLADLTKYIADRL</sequence>
<feature type="site" description="Activates thiol group during catalysis" evidence="6">
    <location>
        <position position="180"/>
    </location>
</feature>
<evidence type="ECO:0000313" key="10">
    <source>
        <dbReference type="EMBL" id="APM40652.1"/>
    </source>
</evidence>
<evidence type="ECO:0000256" key="8">
    <source>
        <dbReference type="RuleBase" id="RU361160"/>
    </source>
</evidence>
<dbReference type="AlphaFoldDB" id="A0A1L5FCB7"/>
<dbReference type="SUPFAM" id="SSF51735">
    <property type="entry name" value="NAD(P)-binding Rossmann-fold domains"/>
    <property type="match status" value="1"/>
</dbReference>
<evidence type="ECO:0000256" key="7">
    <source>
        <dbReference type="RuleBase" id="RU000397"/>
    </source>
</evidence>
<dbReference type="InterPro" id="IPR020830">
    <property type="entry name" value="GlycerAld_3-P_DH_AS"/>
</dbReference>
<dbReference type="CDD" id="cd18126">
    <property type="entry name" value="GAPDH_I_C"/>
    <property type="match status" value="1"/>
</dbReference>
<proteinExistence type="inferred from homology"/>
<gene>
    <name evidence="10" type="ORF">BS101_18935</name>
</gene>
<feature type="binding site" evidence="5">
    <location>
        <position position="121"/>
    </location>
    <ligand>
        <name>NAD(+)</name>
        <dbReference type="ChEBI" id="CHEBI:57540"/>
    </ligand>
</feature>
<keyword evidence="2 8" id="KW-0560">Oxidoreductase</keyword>
<dbReference type="EMBL" id="CP018335">
    <property type="protein sequence ID" value="APM40652.1"/>
    <property type="molecule type" value="Genomic_DNA"/>
</dbReference>
<evidence type="ECO:0000256" key="3">
    <source>
        <dbReference type="PIRSR" id="PIRSR000149-1"/>
    </source>
</evidence>
<dbReference type="PRINTS" id="PR00078">
    <property type="entry name" value="G3PDHDRGNASE"/>
</dbReference>